<feature type="domain" description="HTH lacI-type" evidence="4">
    <location>
        <begin position="7"/>
        <end position="62"/>
    </location>
</feature>
<organism evidence="5 6">
    <name type="scientific">Bifidobacterium simiarum</name>
    <dbReference type="NCBI Taxonomy" id="2045441"/>
    <lineage>
        <taxon>Bacteria</taxon>
        <taxon>Bacillati</taxon>
        <taxon>Actinomycetota</taxon>
        <taxon>Actinomycetes</taxon>
        <taxon>Bifidobacteriales</taxon>
        <taxon>Bifidobacteriaceae</taxon>
        <taxon>Bifidobacterium</taxon>
    </lineage>
</organism>
<dbReference type="Proteomes" id="UP000231451">
    <property type="component" value="Unassembled WGS sequence"/>
</dbReference>
<dbReference type="GO" id="GO:0003700">
    <property type="term" value="F:DNA-binding transcription factor activity"/>
    <property type="evidence" value="ECO:0007669"/>
    <property type="project" value="TreeGrafter"/>
</dbReference>
<keyword evidence="2" id="KW-0238">DNA-binding</keyword>
<dbReference type="Pfam" id="PF00356">
    <property type="entry name" value="LacI"/>
    <property type="match status" value="1"/>
</dbReference>
<dbReference type="SUPFAM" id="SSF53822">
    <property type="entry name" value="Periplasmic binding protein-like I"/>
    <property type="match status" value="1"/>
</dbReference>
<dbReference type="CDD" id="cd06267">
    <property type="entry name" value="PBP1_LacI_sugar_binding-like"/>
    <property type="match status" value="1"/>
</dbReference>
<dbReference type="GO" id="GO:0000976">
    <property type="term" value="F:transcription cis-regulatory region binding"/>
    <property type="evidence" value="ECO:0007669"/>
    <property type="project" value="TreeGrafter"/>
</dbReference>
<dbReference type="OrthoDB" id="3288692at2"/>
<reference evidence="5 6" key="1">
    <citation type="submission" date="2017-10" db="EMBL/GenBank/DDBJ databases">
        <title>Draft genome sequences of strains TRE 1, TRE 9, TRE H and TRI 7, isolated from tamarins, belonging to four potential novel Bifidobacterium species.</title>
        <authorList>
            <person name="Mattarelli P."/>
            <person name="Modesto M."/>
            <person name="Puglisi E."/>
            <person name="Morelli L."/>
            <person name="Spezio C."/>
            <person name="Bonetti A."/>
            <person name="Sandri C."/>
        </authorList>
    </citation>
    <scope>NUCLEOTIDE SEQUENCE [LARGE SCALE GENOMIC DNA]</scope>
    <source>
        <strain evidence="6">TRI7</strain>
    </source>
</reference>
<evidence type="ECO:0000259" key="4">
    <source>
        <dbReference type="PROSITE" id="PS50932"/>
    </source>
</evidence>
<proteinExistence type="predicted"/>
<dbReference type="PROSITE" id="PS50932">
    <property type="entry name" value="HTH_LACI_2"/>
    <property type="match status" value="1"/>
</dbReference>
<dbReference type="AlphaFoldDB" id="A0A2M9HEV9"/>
<dbReference type="InterPro" id="IPR000843">
    <property type="entry name" value="HTH_LacI"/>
</dbReference>
<evidence type="ECO:0000256" key="3">
    <source>
        <dbReference type="ARBA" id="ARBA00023163"/>
    </source>
</evidence>
<evidence type="ECO:0000313" key="6">
    <source>
        <dbReference type="Proteomes" id="UP000231451"/>
    </source>
</evidence>
<dbReference type="InterPro" id="IPR010982">
    <property type="entry name" value="Lambda_DNA-bd_dom_sf"/>
</dbReference>
<evidence type="ECO:0000256" key="1">
    <source>
        <dbReference type="ARBA" id="ARBA00023015"/>
    </source>
</evidence>
<keyword evidence="6" id="KW-1185">Reference proteome</keyword>
<dbReference type="EMBL" id="PEBK01000004">
    <property type="protein sequence ID" value="PJM75335.1"/>
    <property type="molecule type" value="Genomic_DNA"/>
</dbReference>
<dbReference type="Gene3D" id="1.10.260.40">
    <property type="entry name" value="lambda repressor-like DNA-binding domains"/>
    <property type="match status" value="1"/>
</dbReference>
<keyword evidence="3" id="KW-0804">Transcription</keyword>
<gene>
    <name evidence="5" type="ORF">CSQ87_04790</name>
</gene>
<dbReference type="PANTHER" id="PTHR30146">
    <property type="entry name" value="LACI-RELATED TRANSCRIPTIONAL REPRESSOR"/>
    <property type="match status" value="1"/>
</dbReference>
<dbReference type="RefSeq" id="WP_100512753.1">
    <property type="nucleotide sequence ID" value="NZ_PEBK01000004.1"/>
</dbReference>
<dbReference type="InterPro" id="IPR046335">
    <property type="entry name" value="LacI/GalR-like_sensor"/>
</dbReference>
<dbReference type="Gene3D" id="3.40.50.2300">
    <property type="match status" value="2"/>
</dbReference>
<evidence type="ECO:0000313" key="5">
    <source>
        <dbReference type="EMBL" id="PJM75335.1"/>
    </source>
</evidence>
<accession>A0A2M9HEV9</accession>
<dbReference type="Pfam" id="PF13377">
    <property type="entry name" value="Peripla_BP_3"/>
    <property type="match status" value="1"/>
</dbReference>
<comment type="caution">
    <text evidence="5">The sequence shown here is derived from an EMBL/GenBank/DDBJ whole genome shotgun (WGS) entry which is preliminary data.</text>
</comment>
<keyword evidence="1" id="KW-0805">Transcription regulation</keyword>
<dbReference type="PANTHER" id="PTHR30146:SF153">
    <property type="entry name" value="LACTOSE OPERON REPRESSOR"/>
    <property type="match status" value="1"/>
</dbReference>
<dbReference type="SUPFAM" id="SSF47413">
    <property type="entry name" value="lambda repressor-like DNA-binding domains"/>
    <property type="match status" value="1"/>
</dbReference>
<sequence length="331" mass="36022">MAFGKKVKSQDVADLAGVSRTTVSLVMNGRDDSIPEKTRHKVLDAANELGFVPSAVARQLRRGRSRIVLCLAPGWMPSGRADELWGGLSRQLDEKGFTCVFSRSAGSTTSLRQLLSELNPGVVAPFFPLQSNDLRLLDRLNIPVAEVYMSRSGNDLDTPWRRFQHDVGVTQAAYLLESGVTRIAYLGTSDHLGADISADRLLGARETVEAAGLSLTACESVDLSEVALKAAIERMRDLDVEAVCAFNDDYAAALLGAAKSAGIEVPRQMRVIGVDDLYLGRYLSPSLTSVNYRNNFADIYTPQIVAAYEGRTAEVDPDLGLDLWVVRRESA</sequence>
<dbReference type="CDD" id="cd01392">
    <property type="entry name" value="HTH_LacI"/>
    <property type="match status" value="1"/>
</dbReference>
<dbReference type="SMART" id="SM00354">
    <property type="entry name" value="HTH_LACI"/>
    <property type="match status" value="1"/>
</dbReference>
<dbReference type="InterPro" id="IPR028082">
    <property type="entry name" value="Peripla_BP_I"/>
</dbReference>
<name>A0A2M9HEV9_9BIFI</name>
<protein>
    <recommendedName>
        <fullName evidence="4">HTH lacI-type domain-containing protein</fullName>
    </recommendedName>
</protein>
<evidence type="ECO:0000256" key="2">
    <source>
        <dbReference type="ARBA" id="ARBA00023125"/>
    </source>
</evidence>